<dbReference type="PIRSF" id="PIRSF006591">
    <property type="entry name" value="UCP006591_CBS_MJ1004"/>
    <property type="match status" value="1"/>
</dbReference>
<accession>F6D349</accession>
<dbReference type="KEGG" id="mew:MSWAN_0965"/>
<sequence length="211" mass="23910">MKVRELMDTNFIVVSPDQDIVKVSMKMEKYRKFTTPVVDEEKKLVGWITSLDITRGLREGHKLVKDIMYTPKEVVSVKENDAARLAVLKASKYKVVSIPVLNDNGTVVGVIRTCDIVKTLSQLYEIKVYKIFDAMDHELKGVTWDELMEASAIVTRRETGERITAKDYEQRIKNATFGEAIWATGGLEKFFVGLIAIGELVIARKVARARK</sequence>
<dbReference type="InterPro" id="IPR051257">
    <property type="entry name" value="Diverse_CBS-Domain"/>
</dbReference>
<dbReference type="PROSITE" id="PS51371">
    <property type="entry name" value="CBS"/>
    <property type="match status" value="2"/>
</dbReference>
<evidence type="ECO:0000259" key="3">
    <source>
        <dbReference type="PROSITE" id="PS51371"/>
    </source>
</evidence>
<feature type="domain" description="CBS" evidence="3">
    <location>
        <begin position="7"/>
        <end position="63"/>
    </location>
</feature>
<dbReference type="Proteomes" id="UP000009231">
    <property type="component" value="Chromosome"/>
</dbReference>
<dbReference type="SMART" id="SM00116">
    <property type="entry name" value="CBS"/>
    <property type="match status" value="2"/>
</dbReference>
<dbReference type="EMBL" id="CP002772">
    <property type="protein sequence ID" value="AEG17989.1"/>
    <property type="molecule type" value="Genomic_DNA"/>
</dbReference>
<dbReference type="eggNOG" id="arCOG00628">
    <property type="taxonomic scope" value="Archaea"/>
</dbReference>
<proteinExistence type="predicted"/>
<dbReference type="STRING" id="868131.MSWAN_0965"/>
<evidence type="ECO:0000256" key="2">
    <source>
        <dbReference type="PROSITE-ProRule" id="PRU00703"/>
    </source>
</evidence>
<dbReference type="InterPro" id="IPR016486">
    <property type="entry name" value="UCP006591_CBS"/>
</dbReference>
<gene>
    <name evidence="4" type="ordered locus">MSWAN_0965</name>
</gene>
<evidence type="ECO:0000313" key="5">
    <source>
        <dbReference type="Proteomes" id="UP000009231"/>
    </source>
</evidence>
<organism evidence="4 5">
    <name type="scientific">Methanobacterium paludis (strain DSM 25820 / JCM 18151 / SWAN1)</name>
    <dbReference type="NCBI Taxonomy" id="868131"/>
    <lineage>
        <taxon>Archaea</taxon>
        <taxon>Methanobacteriati</taxon>
        <taxon>Methanobacteriota</taxon>
        <taxon>Methanomada group</taxon>
        <taxon>Methanobacteria</taxon>
        <taxon>Methanobacteriales</taxon>
        <taxon>Methanobacteriaceae</taxon>
        <taxon>Methanobacterium</taxon>
    </lineage>
</organism>
<dbReference type="PANTHER" id="PTHR43080">
    <property type="entry name" value="CBS DOMAIN-CONTAINING PROTEIN CBSX3, MITOCHONDRIAL"/>
    <property type="match status" value="1"/>
</dbReference>
<dbReference type="InterPro" id="IPR046342">
    <property type="entry name" value="CBS_dom_sf"/>
</dbReference>
<dbReference type="Gene3D" id="3.10.580.10">
    <property type="entry name" value="CBS-domain"/>
    <property type="match status" value="2"/>
</dbReference>
<dbReference type="AlphaFoldDB" id="F6D349"/>
<dbReference type="PANTHER" id="PTHR43080:SF2">
    <property type="entry name" value="CBS DOMAIN-CONTAINING PROTEIN"/>
    <property type="match status" value="1"/>
</dbReference>
<feature type="domain" description="CBS" evidence="3">
    <location>
        <begin position="69"/>
        <end position="128"/>
    </location>
</feature>
<reference evidence="4 5" key="1">
    <citation type="journal article" date="2014" name="Int. J. Syst. Evol. Microbiol.">
        <title>Methanobacterium paludis sp. nov. and a novel strain of Methanobacterium lacus isolated from northern peatlands.</title>
        <authorList>
            <person name="Cadillo-Quiroz H."/>
            <person name="Brauer S.L."/>
            <person name="Goodson N."/>
            <person name="Yavitt J.B."/>
            <person name="Zinder S.H."/>
        </authorList>
    </citation>
    <scope>NUCLEOTIDE SEQUENCE [LARGE SCALE GENOMIC DNA]</scope>
    <source>
        <strain evidence="5">DSM 25820 / JCM 18151 / SWAN1</strain>
    </source>
</reference>
<evidence type="ECO:0000313" key="4">
    <source>
        <dbReference type="EMBL" id="AEG17989.1"/>
    </source>
</evidence>
<keyword evidence="5" id="KW-1185">Reference proteome</keyword>
<dbReference type="Pfam" id="PF00571">
    <property type="entry name" value="CBS"/>
    <property type="match status" value="2"/>
</dbReference>
<protein>
    <submittedName>
        <fullName evidence="4">CBS domain containing protein</fullName>
    </submittedName>
</protein>
<dbReference type="OrthoDB" id="43333at2157"/>
<evidence type="ECO:0000256" key="1">
    <source>
        <dbReference type="ARBA" id="ARBA00023122"/>
    </source>
</evidence>
<dbReference type="InterPro" id="IPR000644">
    <property type="entry name" value="CBS_dom"/>
</dbReference>
<dbReference type="GeneID" id="10668467"/>
<dbReference type="RefSeq" id="WP_013825491.1">
    <property type="nucleotide sequence ID" value="NC_015574.1"/>
</dbReference>
<name>F6D349_METPW</name>
<dbReference type="HOGENOM" id="CLU_1286363_0_0_2"/>
<keyword evidence="1 2" id="KW-0129">CBS domain</keyword>
<dbReference type="SUPFAM" id="SSF54631">
    <property type="entry name" value="CBS-domain pair"/>
    <property type="match status" value="1"/>
</dbReference>